<evidence type="ECO:0000313" key="13">
    <source>
        <dbReference type="EMBL" id="RXS94430.1"/>
    </source>
</evidence>
<dbReference type="InterPro" id="IPR051045">
    <property type="entry name" value="TonB-dependent_transducer"/>
</dbReference>
<evidence type="ECO:0000256" key="4">
    <source>
        <dbReference type="ARBA" id="ARBA00022475"/>
    </source>
</evidence>
<evidence type="ECO:0000256" key="9">
    <source>
        <dbReference type="ARBA" id="ARBA00023136"/>
    </source>
</evidence>
<dbReference type="PANTHER" id="PTHR33446">
    <property type="entry name" value="PROTEIN TONB-RELATED"/>
    <property type="match status" value="1"/>
</dbReference>
<keyword evidence="5" id="KW-0997">Cell inner membrane</keyword>
<comment type="similarity">
    <text evidence="2">Belongs to the TonB family.</text>
</comment>
<dbReference type="GO" id="GO:0098797">
    <property type="term" value="C:plasma membrane protein complex"/>
    <property type="evidence" value="ECO:0007669"/>
    <property type="project" value="TreeGrafter"/>
</dbReference>
<dbReference type="NCBIfam" id="TIGR01352">
    <property type="entry name" value="tonB_Cterm"/>
    <property type="match status" value="1"/>
</dbReference>
<comment type="subcellular location">
    <subcellularLocation>
        <location evidence="1">Cell inner membrane</location>
        <topology evidence="1">Single-pass membrane protein</topology>
        <orientation evidence="1">Periplasmic side</orientation>
    </subcellularLocation>
</comment>
<evidence type="ECO:0000256" key="3">
    <source>
        <dbReference type="ARBA" id="ARBA00022448"/>
    </source>
</evidence>
<dbReference type="Gene3D" id="3.30.1150.10">
    <property type="match status" value="1"/>
</dbReference>
<protein>
    <submittedName>
        <fullName evidence="13">Energy transducer TonB</fullName>
    </submittedName>
</protein>
<feature type="transmembrane region" description="Helical" evidence="11">
    <location>
        <begin position="20"/>
        <end position="44"/>
    </location>
</feature>
<feature type="compositionally biased region" description="Pro residues" evidence="10">
    <location>
        <begin position="121"/>
        <end position="133"/>
    </location>
</feature>
<feature type="domain" description="TonB C-terminal" evidence="12">
    <location>
        <begin position="270"/>
        <end position="359"/>
    </location>
</feature>
<evidence type="ECO:0000256" key="6">
    <source>
        <dbReference type="ARBA" id="ARBA00022692"/>
    </source>
</evidence>
<evidence type="ECO:0000256" key="11">
    <source>
        <dbReference type="SAM" id="Phobius"/>
    </source>
</evidence>
<dbReference type="GO" id="GO:0031992">
    <property type="term" value="F:energy transducer activity"/>
    <property type="evidence" value="ECO:0007669"/>
    <property type="project" value="TreeGrafter"/>
</dbReference>
<comment type="caution">
    <text evidence="13">The sequence shown here is derived from an EMBL/GenBank/DDBJ whole genome shotgun (WGS) entry which is preliminary data.</text>
</comment>
<evidence type="ECO:0000256" key="7">
    <source>
        <dbReference type="ARBA" id="ARBA00022927"/>
    </source>
</evidence>
<evidence type="ECO:0000313" key="14">
    <source>
        <dbReference type="Proteomes" id="UP000290253"/>
    </source>
</evidence>
<feature type="compositionally biased region" description="Gly residues" evidence="10">
    <location>
        <begin position="234"/>
        <end position="258"/>
    </location>
</feature>
<dbReference type="InterPro" id="IPR037682">
    <property type="entry name" value="TonB_C"/>
</dbReference>
<dbReference type="OrthoDB" id="115028at2"/>
<proteinExistence type="inferred from homology"/>
<organism evidence="13 14">
    <name type="scientific">Silvibacterium dinghuense</name>
    <dbReference type="NCBI Taxonomy" id="1560006"/>
    <lineage>
        <taxon>Bacteria</taxon>
        <taxon>Pseudomonadati</taxon>
        <taxon>Acidobacteriota</taxon>
        <taxon>Terriglobia</taxon>
        <taxon>Terriglobales</taxon>
        <taxon>Acidobacteriaceae</taxon>
        <taxon>Silvibacterium</taxon>
    </lineage>
</organism>
<dbReference type="PANTHER" id="PTHR33446:SF2">
    <property type="entry name" value="PROTEIN TONB"/>
    <property type="match status" value="1"/>
</dbReference>
<dbReference type="SUPFAM" id="SSF74653">
    <property type="entry name" value="TolA/TonB C-terminal domain"/>
    <property type="match status" value="1"/>
</dbReference>
<dbReference type="GO" id="GO:0015031">
    <property type="term" value="P:protein transport"/>
    <property type="evidence" value="ECO:0007669"/>
    <property type="project" value="UniProtKB-KW"/>
</dbReference>
<keyword evidence="7" id="KW-0653">Protein transport</keyword>
<evidence type="ECO:0000259" key="12">
    <source>
        <dbReference type="PROSITE" id="PS52015"/>
    </source>
</evidence>
<gene>
    <name evidence="13" type="ORF">ESZ00_15260</name>
</gene>
<dbReference type="InterPro" id="IPR006260">
    <property type="entry name" value="TonB/TolA_C"/>
</dbReference>
<feature type="compositionally biased region" description="Polar residues" evidence="10">
    <location>
        <begin position="138"/>
        <end position="154"/>
    </location>
</feature>
<dbReference type="GO" id="GO:0055085">
    <property type="term" value="P:transmembrane transport"/>
    <property type="evidence" value="ECO:0007669"/>
    <property type="project" value="InterPro"/>
</dbReference>
<evidence type="ECO:0000256" key="10">
    <source>
        <dbReference type="SAM" id="MobiDB-lite"/>
    </source>
</evidence>
<sequence>MVSKPENDSLFGLLPEQKSRFGSFGVSMVVNIAIGALLLLFAAAKVHEVKVEKYNQTTLVFTPPPPKPYIPPPPPRVHVIPPPPKVTPQPPKIKVEPPKPVVEPPKVNVVKVETKLPAVAPAPPKAVKPPPQPKVGLFQSSRPTTVANNQSAPTVKTGGFGDPNGAHPDPNANRPANIAAVGSFASAPGTQSGAGAARRGSVQGVAFGSGVANGVPGGRDRGTVASAGFGSGVVGGTGRPGGTGQVAQSGFGGTGIGSSGPRAAAAPQQAQSTPIVVISKPRAAYTAEAKQLHIEGDVTLQVRFTADGRVQVLQVVSGLGHGLDEQARAVAEGIRFKPATKDGHPVDEVTVIHVTFQLA</sequence>
<dbReference type="EMBL" id="SDMK01000003">
    <property type="protein sequence ID" value="RXS94430.1"/>
    <property type="molecule type" value="Genomic_DNA"/>
</dbReference>
<name>A0A4Q1SC91_9BACT</name>
<accession>A0A4Q1SC91</accession>
<keyword evidence="3" id="KW-0813">Transport</keyword>
<evidence type="ECO:0000256" key="2">
    <source>
        <dbReference type="ARBA" id="ARBA00006555"/>
    </source>
</evidence>
<keyword evidence="4" id="KW-1003">Cell membrane</keyword>
<evidence type="ECO:0000256" key="8">
    <source>
        <dbReference type="ARBA" id="ARBA00022989"/>
    </source>
</evidence>
<dbReference type="Proteomes" id="UP000290253">
    <property type="component" value="Unassembled WGS sequence"/>
</dbReference>
<dbReference type="AlphaFoldDB" id="A0A4Q1SC91"/>
<feature type="region of interest" description="Disordered" evidence="10">
    <location>
        <begin position="234"/>
        <end position="270"/>
    </location>
</feature>
<evidence type="ECO:0000256" key="5">
    <source>
        <dbReference type="ARBA" id="ARBA00022519"/>
    </source>
</evidence>
<keyword evidence="14" id="KW-1185">Reference proteome</keyword>
<feature type="compositionally biased region" description="Low complexity" evidence="10">
    <location>
        <begin position="259"/>
        <end position="270"/>
    </location>
</feature>
<keyword evidence="9 11" id="KW-0472">Membrane</keyword>
<evidence type="ECO:0000256" key="1">
    <source>
        <dbReference type="ARBA" id="ARBA00004383"/>
    </source>
</evidence>
<keyword evidence="8 11" id="KW-1133">Transmembrane helix</keyword>
<keyword evidence="6 11" id="KW-0812">Transmembrane</keyword>
<feature type="region of interest" description="Disordered" evidence="10">
    <location>
        <begin position="121"/>
        <end position="176"/>
    </location>
</feature>
<dbReference type="Pfam" id="PF03544">
    <property type="entry name" value="TonB_C"/>
    <property type="match status" value="1"/>
</dbReference>
<dbReference type="PROSITE" id="PS52015">
    <property type="entry name" value="TONB_CTD"/>
    <property type="match status" value="1"/>
</dbReference>
<dbReference type="RefSeq" id="WP_129209167.1">
    <property type="nucleotide sequence ID" value="NZ_BMGU01000005.1"/>
</dbReference>
<reference evidence="13 14" key="1">
    <citation type="journal article" date="2016" name="Int. J. Syst. Evol. Microbiol.">
        <title>Acidipila dinghuensis sp. nov., an acidobacterium isolated from forest soil.</title>
        <authorList>
            <person name="Jiang Y.W."/>
            <person name="Wang J."/>
            <person name="Chen M.H."/>
            <person name="Lv Y.Y."/>
            <person name="Qiu L.H."/>
        </authorList>
    </citation>
    <scope>NUCLEOTIDE SEQUENCE [LARGE SCALE GENOMIC DNA]</scope>
    <source>
        <strain evidence="13 14">DHOF10</strain>
    </source>
</reference>